<keyword evidence="2" id="KW-0378">Hydrolase</keyword>
<evidence type="ECO:0000313" key="3">
    <source>
        <dbReference type="Proteomes" id="UP000383122"/>
    </source>
</evidence>
<dbReference type="PANTHER" id="PTHR32305">
    <property type="match status" value="1"/>
</dbReference>
<dbReference type="PANTHER" id="PTHR32305:SF15">
    <property type="entry name" value="PROTEIN RHSA-RELATED"/>
    <property type="match status" value="1"/>
</dbReference>
<reference evidence="2 3" key="1">
    <citation type="submission" date="2019-08" db="EMBL/GenBank/DDBJ databases">
        <authorList>
            <person name="Peeters C."/>
        </authorList>
    </citation>
    <scope>NUCLEOTIDE SEQUENCE [LARGE SCALE GENOMIC DNA]</scope>
    <source>
        <strain evidence="2 3">LMG 31117</strain>
    </source>
</reference>
<accession>A0A5E4ZXL9</accession>
<evidence type="ECO:0000256" key="1">
    <source>
        <dbReference type="SAM" id="MobiDB-lite"/>
    </source>
</evidence>
<keyword evidence="3" id="KW-1185">Reference proteome</keyword>
<dbReference type="InterPro" id="IPR050708">
    <property type="entry name" value="T6SS_VgrG/RHS"/>
</dbReference>
<dbReference type="InterPro" id="IPR022385">
    <property type="entry name" value="Rhs_assc_core"/>
</dbReference>
<dbReference type="EMBL" id="CABPSP010000004">
    <property type="protein sequence ID" value="VVE65053.1"/>
    <property type="molecule type" value="Genomic_DNA"/>
</dbReference>
<feature type="region of interest" description="Disordered" evidence="1">
    <location>
        <begin position="33"/>
        <end position="55"/>
    </location>
</feature>
<organism evidence="2 3">
    <name type="scientific">Pandoraea anapnoica</name>
    <dbReference type="NCBI Taxonomy" id="2508301"/>
    <lineage>
        <taxon>Bacteria</taxon>
        <taxon>Pseudomonadati</taxon>
        <taxon>Pseudomonadota</taxon>
        <taxon>Betaproteobacteria</taxon>
        <taxon>Burkholderiales</taxon>
        <taxon>Burkholderiaceae</taxon>
        <taxon>Pandoraea</taxon>
    </lineage>
</organism>
<dbReference type="NCBIfam" id="TIGR03696">
    <property type="entry name" value="Rhs_assc_core"/>
    <property type="match status" value="1"/>
</dbReference>
<protein>
    <submittedName>
        <fullName evidence="2">tRNA(Glu)-specific nuclease WapA</fullName>
        <ecNumber evidence="2">3.1.-.-</ecNumber>
    </submittedName>
</protein>
<dbReference type="AlphaFoldDB" id="A0A5E4ZXL9"/>
<dbReference type="OrthoDB" id="5445630at2"/>
<dbReference type="GO" id="GO:0016787">
    <property type="term" value="F:hydrolase activity"/>
    <property type="evidence" value="ECO:0007669"/>
    <property type="project" value="UniProtKB-KW"/>
</dbReference>
<name>A0A5E4ZXL9_9BURK</name>
<gene>
    <name evidence="2" type="primary">wapA</name>
    <name evidence="2" type="ORF">PAN31117_01741</name>
</gene>
<proteinExistence type="predicted"/>
<dbReference type="Proteomes" id="UP000383122">
    <property type="component" value="Unassembled WGS sequence"/>
</dbReference>
<dbReference type="Gene3D" id="2.180.10.10">
    <property type="entry name" value="RHS repeat-associated core"/>
    <property type="match status" value="1"/>
</dbReference>
<evidence type="ECO:0000313" key="2">
    <source>
        <dbReference type="EMBL" id="VVE65053.1"/>
    </source>
</evidence>
<sequence length="931" mass="104584">MDAALQELHALHAHTPTLTVVDPRGQQVRTVDYHRRDADDTPEARPERQVRDGRSHVVARWDARLGQGLRNSPNERAIFGLSGQLLRVDNADGGTEITLARDVGQRLLAWDGRGTRARIAYDDQMREVATFEQSTGEPERCASRTTYGDATSAQCNGCAQVIRRDDDAGTLTVPAFGLGGQPFAERRRFLATLDVPDWPEDVDERDALLENITYETCWQHDATDALLAQTDAVGNTQRHVYTVDATLCGSTWQTPGGEATALITHATADARGRIVAQTLGNGVTENTLFDTASERLLRRVCQTADGATLQDLAYDYDPVGNVVRITNAMAPVQFWRNRRIDGTQTYVYDSLYQLIEATGRESATLPPSPALPDWIPVPDATRTTPYTQTFSYDAGGNLVEVAHTSDTRGQSWKQRFAVSHMSNRSVLWESGLPEPDVEASFDLCGNLLALTTGQPIRWSAANRLAAVTFMTHDDGSADEERYVYDAQGDRVRKVGKRLAASTTHVRETRYLHGLELRRDTATGEVMHVAMLDAGRTRVQVYVWETGLPARVENHQVRYILADHLESATVEIDAKAEVISRESYYAFGGTAWRAAASEIAAGYRTIRYAGHEQDATGLNYHGQRYHAPWLHRWLNPDPAGNVDGLNRYRFVVNNPLTLADRDGQQAVSIVYGMDDVRIPYLEAYNRVHQPGGLVRFRINEFNEALGIRGRGALKKIQKGIEVRRKHVKRLMRHLPHLNTQTAASLLQRWSTHLHSRAEELSLHHRFRNFTEDERFAHLQKMVKKNLSLNSGGRLWHVGGRGRADMRLRHHAHDLRDREIRKPLEGDVLDSALENAFHNAFFRRLSKIGLEWAQLEGPERVPVEFLVYSRDANGRHRNFDDIGPMPSAQAHGAWMTTSVDDAGQNFFPITMSEYRTVRKLAMTVQVIRAPVEL</sequence>
<dbReference type="EC" id="3.1.-.-" evidence="2"/>